<keyword evidence="12" id="KW-0967">Endosome</keyword>
<gene>
    <name evidence="26" type="primary">CDH3</name>
</gene>
<dbReference type="GO" id="GO:0001764">
    <property type="term" value="P:neuron migration"/>
    <property type="evidence" value="ECO:0007669"/>
    <property type="project" value="UniProtKB-ARBA"/>
</dbReference>
<dbReference type="FunFam" id="2.60.40.60:FF:000011">
    <property type="entry name" value="Cadherin 1"/>
    <property type="match status" value="1"/>
</dbReference>
<dbReference type="PRINTS" id="PR00205">
    <property type="entry name" value="CADHERIN"/>
</dbReference>
<keyword evidence="11" id="KW-0677">Repeat</keyword>
<reference evidence="26 27" key="1">
    <citation type="submission" date="2019-04" db="EMBL/GenBank/DDBJ databases">
        <authorList>
            <consortium name="Wellcome Sanger Institute Data Sharing"/>
        </authorList>
    </citation>
    <scope>NUCLEOTIDE SEQUENCE [LARGE SCALE GENOMIC DNA]</scope>
</reference>
<keyword evidence="18 24" id="KW-0472">Membrane</keyword>
<dbReference type="InterPro" id="IPR000233">
    <property type="entry name" value="Cadherin_Y-type_LIR"/>
</dbReference>
<dbReference type="FunFam" id="2.60.40.60:FF:000095">
    <property type="entry name" value="Cadherin 13"/>
    <property type="match status" value="1"/>
</dbReference>
<evidence type="ECO:0000256" key="14">
    <source>
        <dbReference type="ARBA" id="ARBA00022889"/>
    </source>
</evidence>
<dbReference type="GO" id="GO:0005912">
    <property type="term" value="C:adherens junction"/>
    <property type="evidence" value="ECO:0007669"/>
    <property type="project" value="UniProtKB-SubCell"/>
</dbReference>
<dbReference type="PROSITE" id="PS00232">
    <property type="entry name" value="CADHERIN_1"/>
    <property type="match status" value="2"/>
</dbReference>
<feature type="domain" description="Cadherin" evidence="25">
    <location>
        <begin position="260"/>
        <end position="342"/>
    </location>
</feature>
<dbReference type="PROSITE" id="PS50268">
    <property type="entry name" value="CADHERIN_2"/>
    <property type="match status" value="4"/>
</dbReference>
<dbReference type="GO" id="GO:0005509">
    <property type="term" value="F:calcium ion binding"/>
    <property type="evidence" value="ECO:0007669"/>
    <property type="project" value="UniProtKB-UniRule"/>
</dbReference>
<dbReference type="GO" id="GO:0005768">
    <property type="term" value="C:endosome"/>
    <property type="evidence" value="ECO:0007669"/>
    <property type="project" value="UniProtKB-SubCell"/>
</dbReference>
<dbReference type="GO" id="GO:0001841">
    <property type="term" value="P:neural tube formation"/>
    <property type="evidence" value="ECO:0007669"/>
    <property type="project" value="UniProtKB-ARBA"/>
</dbReference>
<feature type="domain" description="Cadherin" evidence="25">
    <location>
        <begin position="343"/>
        <end position="454"/>
    </location>
</feature>
<dbReference type="OrthoDB" id="6079678at2759"/>
<evidence type="ECO:0000256" key="4">
    <source>
        <dbReference type="ARBA" id="ARBA00004536"/>
    </source>
</evidence>
<evidence type="ECO:0000256" key="20">
    <source>
        <dbReference type="ARBA" id="ARBA00023893"/>
    </source>
</evidence>
<evidence type="ECO:0000256" key="13">
    <source>
        <dbReference type="ARBA" id="ARBA00022837"/>
    </source>
</evidence>
<dbReference type="FunFam" id="2.60.40.60:FF:000019">
    <property type="entry name" value="Cadherin 2"/>
    <property type="match status" value="1"/>
</dbReference>
<dbReference type="SMART" id="SM00112">
    <property type="entry name" value="CA"/>
    <property type="match status" value="4"/>
</dbReference>
<dbReference type="GO" id="GO:0016342">
    <property type="term" value="C:catenin complex"/>
    <property type="evidence" value="ECO:0007669"/>
    <property type="project" value="TreeGrafter"/>
</dbReference>
<keyword evidence="13 21" id="KW-0106">Calcium</keyword>
<organism evidence="26 27">
    <name type="scientific">Scleropages formosus</name>
    <name type="common">Asian bonytongue</name>
    <name type="synonym">Osteoglossum formosum</name>
    <dbReference type="NCBI Taxonomy" id="113540"/>
    <lineage>
        <taxon>Eukaryota</taxon>
        <taxon>Metazoa</taxon>
        <taxon>Chordata</taxon>
        <taxon>Craniata</taxon>
        <taxon>Vertebrata</taxon>
        <taxon>Euteleostomi</taxon>
        <taxon>Actinopterygii</taxon>
        <taxon>Neopterygii</taxon>
        <taxon>Teleostei</taxon>
        <taxon>Osteoglossocephala</taxon>
        <taxon>Osteoglossomorpha</taxon>
        <taxon>Osteoglossiformes</taxon>
        <taxon>Osteoglossidae</taxon>
        <taxon>Scleropages</taxon>
    </lineage>
</organism>
<feature type="domain" description="Cadherin" evidence="25">
    <location>
        <begin position="455"/>
        <end position="566"/>
    </location>
</feature>
<dbReference type="GeneTree" id="ENSGT00940000154848"/>
<dbReference type="GO" id="GO:0007398">
    <property type="term" value="P:ectoderm development"/>
    <property type="evidence" value="ECO:0007669"/>
    <property type="project" value="UniProtKB-ARBA"/>
</dbReference>
<sequence>MWSAAARDLPDAPKVDAPGRARHALREFTWRALFQHSSKGRYLATCLQQLRRQRRVRRASLSARSRTGSGSLMDYFRITALLLTVFLQAFSLGRCEEAPPPCEPGFISETFILPVHNVHLNRSQRVGKVIFDDCSGHQRTLFSTEDTRFKVAPDGTVSLKRPVKLHNRHRNFFVYAWNSEGKKFSARVVMQPELGTNDPPSEVDSASYAQPVSTEPVPVLEFPQSSHGLKRRKRDWIIPPINFPENDKGPYPKEVVKIRTSNDKEAKIHYSITGPGADEPPKGLFFMDKYSGQIFVTQPLDREKQAHYTLFAHASASGGTPVEAPMEIIINVIDMNDNKPVFTEDTYEGSIPEATQVGYDILIVTATDADDPNTENGEIAYSILSQDPKEPNGNMFAINPNSGQIRLNSPGLDKEQYPQYTLTVQAADQAGKGFPTTCTVLIKVTDSNDNAPQFVESKYTASVPENKVDAEVVRMQVTDEDEPHTPAWHAKFRIREGDPGGFFNVTTGPSGQEGIITTAKALDYEKRNQYTLLVTVENDVPFAIKLPTSTATVVVNVEDVNEAPIFIPSELGVKAAEDAKVGERLATYTATDPDTQMKQSIEYRMAPDSTGWLSINKTTGAITVKSPMDRESTDVVDGKYKALVLAVDNAVVPATGTGTLQVILEDVNDNAPTIDEREIKICNQDPEPVLLSVSDKDGPPFGAPFSVQLFEQSLTNWTATMNETRTGIILKLKTRLPQDKYNVMLTVSDNKNFGQVNTILAFVCDCKGKDVECGDKLVAGMELPGILGILAAVLLLLLLLLLLLMFVRRRSKVKKEPLLQDDDVRDNIYYYDEEGGGEEDQDYDLSQLHRGLDNRPEVFRNDVAPTFMSAPQYRPRPANPEDIGNFIDDNLKAADNDPTAPPYDSLLVFDYEGGGSEAGSLSSLNSSSSGGEQDYDFLNEWGPRFKKLADMYGGSDD</sequence>
<dbReference type="InterPro" id="IPR002126">
    <property type="entry name" value="Cadherin-like_dom"/>
</dbReference>
<dbReference type="InterPro" id="IPR015919">
    <property type="entry name" value="Cadherin-like_sf"/>
</dbReference>
<dbReference type="GO" id="GO:0045296">
    <property type="term" value="F:cadherin binding"/>
    <property type="evidence" value="ECO:0007669"/>
    <property type="project" value="TreeGrafter"/>
</dbReference>
<dbReference type="AlphaFoldDB" id="A0A8C9VPE9"/>
<dbReference type="GO" id="GO:0030010">
    <property type="term" value="P:establishment of cell polarity"/>
    <property type="evidence" value="ECO:0007669"/>
    <property type="project" value="UniProtKB-ARBA"/>
</dbReference>
<evidence type="ECO:0000256" key="19">
    <source>
        <dbReference type="ARBA" id="ARBA00023180"/>
    </source>
</evidence>
<dbReference type="GO" id="GO:0007498">
    <property type="term" value="P:mesoderm development"/>
    <property type="evidence" value="ECO:0007669"/>
    <property type="project" value="UniProtKB-ARBA"/>
</dbReference>
<evidence type="ECO:0000313" key="27">
    <source>
        <dbReference type="Proteomes" id="UP000694397"/>
    </source>
</evidence>
<reference evidence="26" key="3">
    <citation type="submission" date="2025-09" db="UniProtKB">
        <authorList>
            <consortium name="Ensembl"/>
        </authorList>
    </citation>
    <scope>IDENTIFICATION</scope>
</reference>
<dbReference type="InterPro" id="IPR014868">
    <property type="entry name" value="Cadherin_pro_dom"/>
</dbReference>
<keyword evidence="19" id="KW-0325">Glycoprotein</keyword>
<dbReference type="FunFam" id="2.60.40.60:FF:000022">
    <property type="entry name" value="Cadherin 2"/>
    <property type="match status" value="1"/>
</dbReference>
<reference evidence="26" key="2">
    <citation type="submission" date="2025-08" db="UniProtKB">
        <authorList>
            <consortium name="Ensembl"/>
        </authorList>
    </citation>
    <scope>IDENTIFICATION</scope>
</reference>
<dbReference type="InterPro" id="IPR039808">
    <property type="entry name" value="Cadherin"/>
</dbReference>
<dbReference type="GO" id="GO:0005794">
    <property type="term" value="C:Golgi apparatus"/>
    <property type="evidence" value="ECO:0007669"/>
    <property type="project" value="UniProtKB-SubCell"/>
</dbReference>
<evidence type="ECO:0000256" key="24">
    <source>
        <dbReference type="SAM" id="Phobius"/>
    </source>
</evidence>
<evidence type="ECO:0000256" key="18">
    <source>
        <dbReference type="ARBA" id="ARBA00023136"/>
    </source>
</evidence>
<dbReference type="InterPro" id="IPR020894">
    <property type="entry name" value="Cadherin_CS"/>
</dbReference>
<keyword evidence="8 22" id="KW-0812">Transmembrane</keyword>
<evidence type="ECO:0000256" key="6">
    <source>
        <dbReference type="ARBA" id="ARBA00022475"/>
    </source>
</evidence>
<keyword evidence="9" id="KW-0479">Metal-binding</keyword>
<keyword evidence="14 22" id="KW-0130">Cell adhesion</keyword>
<dbReference type="SUPFAM" id="SSF49313">
    <property type="entry name" value="Cadherin-like"/>
    <property type="match status" value="6"/>
</dbReference>
<evidence type="ECO:0000256" key="9">
    <source>
        <dbReference type="ARBA" id="ARBA00022723"/>
    </source>
</evidence>
<dbReference type="Gene3D" id="4.10.900.10">
    <property type="entry name" value="TCF3-CBD (Catenin binding domain)"/>
    <property type="match status" value="1"/>
</dbReference>
<dbReference type="GO" id="GO:0007043">
    <property type="term" value="P:cell-cell junction assembly"/>
    <property type="evidence" value="ECO:0007669"/>
    <property type="project" value="TreeGrafter"/>
</dbReference>
<keyword evidence="16 24" id="KW-1133">Transmembrane helix</keyword>
<dbReference type="Gene3D" id="2.60.40.60">
    <property type="entry name" value="Cadherins"/>
    <property type="match status" value="6"/>
</dbReference>
<dbReference type="Pfam" id="PF00028">
    <property type="entry name" value="Cadherin"/>
    <property type="match status" value="4"/>
</dbReference>
<dbReference type="CDD" id="cd11304">
    <property type="entry name" value="Cadherin_repeat"/>
    <property type="match status" value="3"/>
</dbReference>
<evidence type="ECO:0000313" key="26">
    <source>
        <dbReference type="Ensembl" id="ENSSFOP00015063115.1"/>
    </source>
</evidence>
<dbReference type="GO" id="GO:0016339">
    <property type="term" value="P:calcium-dependent cell-cell adhesion via plasma membrane cell adhesion molecules"/>
    <property type="evidence" value="ECO:0007669"/>
    <property type="project" value="TreeGrafter"/>
</dbReference>
<keyword evidence="27" id="KW-1185">Reference proteome</keyword>
<dbReference type="Ensembl" id="ENSSFOT00015054136.1">
    <property type="protein sequence ID" value="ENSSFOP00015063115.1"/>
    <property type="gene ID" value="ENSSFOG00015016129.2"/>
</dbReference>
<dbReference type="GO" id="GO:0042074">
    <property type="term" value="P:cell migration involved in gastrulation"/>
    <property type="evidence" value="ECO:0007669"/>
    <property type="project" value="UniProtKB-ARBA"/>
</dbReference>
<dbReference type="Pfam" id="PF01049">
    <property type="entry name" value="CADH_Y-type_LIR"/>
    <property type="match status" value="1"/>
</dbReference>
<evidence type="ECO:0000259" key="25">
    <source>
        <dbReference type="PROSITE" id="PS50268"/>
    </source>
</evidence>
<dbReference type="PANTHER" id="PTHR24027">
    <property type="entry name" value="CADHERIN-23"/>
    <property type="match status" value="1"/>
</dbReference>
<evidence type="ECO:0000256" key="8">
    <source>
        <dbReference type="ARBA" id="ARBA00022692"/>
    </source>
</evidence>
<keyword evidence="7" id="KW-0963">Cytoplasm</keyword>
<dbReference type="GO" id="GO:0060027">
    <property type="term" value="P:convergent extension involved in gastrulation"/>
    <property type="evidence" value="ECO:0007669"/>
    <property type="project" value="UniProtKB-ARBA"/>
</dbReference>
<evidence type="ECO:0000256" key="17">
    <source>
        <dbReference type="ARBA" id="ARBA00023034"/>
    </source>
</evidence>
<feature type="transmembrane region" description="Helical" evidence="24">
    <location>
        <begin position="786"/>
        <end position="807"/>
    </location>
</feature>
<dbReference type="FunFam" id="4.10.900.10:FF:000001">
    <property type="entry name" value="Cadherin 2"/>
    <property type="match status" value="1"/>
</dbReference>
<keyword evidence="17" id="KW-0333">Golgi apparatus</keyword>
<dbReference type="FunFam" id="2.60.40.60:FF:000191">
    <property type="entry name" value="Cadherin 1"/>
    <property type="match status" value="1"/>
</dbReference>
<evidence type="ECO:0000256" key="10">
    <source>
        <dbReference type="ARBA" id="ARBA00022729"/>
    </source>
</evidence>
<evidence type="ECO:0000256" key="7">
    <source>
        <dbReference type="ARBA" id="ARBA00022490"/>
    </source>
</evidence>
<proteinExistence type="predicted"/>
<dbReference type="PANTHER" id="PTHR24027:SF319">
    <property type="entry name" value="CADHERIN-1"/>
    <property type="match status" value="1"/>
</dbReference>
<evidence type="ECO:0000256" key="12">
    <source>
        <dbReference type="ARBA" id="ARBA00022753"/>
    </source>
</evidence>
<evidence type="ECO:0000256" key="11">
    <source>
        <dbReference type="ARBA" id="ARBA00022737"/>
    </source>
</evidence>
<keyword evidence="10" id="KW-0732">Signal</keyword>
<protein>
    <recommendedName>
        <fullName evidence="20">Cadherin-1</fullName>
    </recommendedName>
</protein>
<evidence type="ECO:0000256" key="3">
    <source>
        <dbReference type="ARBA" id="ARBA00004496"/>
    </source>
</evidence>
<evidence type="ECO:0000256" key="15">
    <source>
        <dbReference type="ARBA" id="ARBA00022949"/>
    </source>
</evidence>
<evidence type="ECO:0000256" key="23">
    <source>
        <dbReference type="RuleBase" id="RU004357"/>
    </source>
</evidence>
<dbReference type="Proteomes" id="UP000694397">
    <property type="component" value="Chromosome 11"/>
</dbReference>
<evidence type="ECO:0000256" key="16">
    <source>
        <dbReference type="ARBA" id="ARBA00022989"/>
    </source>
</evidence>
<evidence type="ECO:0000256" key="2">
    <source>
        <dbReference type="ARBA" id="ARBA00004251"/>
    </source>
</evidence>
<evidence type="ECO:0000256" key="5">
    <source>
        <dbReference type="ARBA" id="ARBA00004601"/>
    </source>
</evidence>
<dbReference type="GO" id="GO:0008013">
    <property type="term" value="F:beta-catenin binding"/>
    <property type="evidence" value="ECO:0007669"/>
    <property type="project" value="TreeGrafter"/>
</dbReference>
<dbReference type="GO" id="GO:0034332">
    <property type="term" value="P:adherens junction organization"/>
    <property type="evidence" value="ECO:0007669"/>
    <property type="project" value="UniProtKB-ARBA"/>
</dbReference>
<dbReference type="SMART" id="SM01055">
    <property type="entry name" value="Cadherin_pro"/>
    <property type="match status" value="1"/>
</dbReference>
<keyword evidence="6" id="KW-1003">Cell membrane</keyword>
<evidence type="ECO:0000256" key="21">
    <source>
        <dbReference type="PROSITE-ProRule" id="PRU00043"/>
    </source>
</evidence>
<evidence type="ECO:0000256" key="1">
    <source>
        <dbReference type="ARBA" id="ARBA00004177"/>
    </source>
</evidence>
<dbReference type="GO" id="GO:0055113">
    <property type="term" value="P:epiboly involved in gastrulation with mouth forming second"/>
    <property type="evidence" value="ECO:0007669"/>
    <property type="project" value="UniProtKB-ARBA"/>
</dbReference>
<comment type="subcellular location">
    <subcellularLocation>
        <location evidence="4">Cell junction</location>
        <location evidence="4">Adherens junction</location>
    </subcellularLocation>
    <subcellularLocation>
        <location evidence="2 22">Cell membrane</location>
        <topology evidence="2 22">Single-pass type I membrane protein</topology>
    </subcellularLocation>
    <subcellularLocation>
        <location evidence="3">Cytoplasm</location>
    </subcellularLocation>
    <subcellularLocation>
        <location evidence="1">Endosome</location>
    </subcellularLocation>
    <subcellularLocation>
        <location evidence="5">Golgi apparatus</location>
        <location evidence="5">trans-Golgi network</location>
    </subcellularLocation>
</comment>
<dbReference type="FunFam" id="2.60.40.60:FF:000031">
    <property type="entry name" value="Cadherin 3"/>
    <property type="match status" value="1"/>
</dbReference>
<dbReference type="Pfam" id="PF08758">
    <property type="entry name" value="Cadherin_pro"/>
    <property type="match status" value="1"/>
</dbReference>
<comment type="function">
    <text evidence="23">Cadherins are calcium-dependent cell adhesion proteins.</text>
</comment>
<dbReference type="GO" id="GO:0044331">
    <property type="term" value="P:cell-cell adhesion mediated by cadherin"/>
    <property type="evidence" value="ECO:0007669"/>
    <property type="project" value="TreeGrafter"/>
</dbReference>
<dbReference type="GO" id="GO:0000902">
    <property type="term" value="P:cell morphogenesis"/>
    <property type="evidence" value="ECO:0007669"/>
    <property type="project" value="TreeGrafter"/>
</dbReference>
<dbReference type="InterPro" id="IPR027397">
    <property type="entry name" value="Catenin-bd_sf"/>
</dbReference>
<dbReference type="GO" id="GO:0007156">
    <property type="term" value="P:homophilic cell adhesion via plasma membrane adhesion molecules"/>
    <property type="evidence" value="ECO:0007669"/>
    <property type="project" value="InterPro"/>
</dbReference>
<name>A0A8C9VPE9_SCLFO</name>
<accession>A0A8C9VPE9</accession>
<keyword evidence="15" id="KW-0965">Cell junction</keyword>
<feature type="domain" description="Cadherin" evidence="25">
    <location>
        <begin position="567"/>
        <end position="674"/>
    </location>
</feature>
<evidence type="ECO:0000256" key="22">
    <source>
        <dbReference type="RuleBase" id="RU003318"/>
    </source>
</evidence>